<evidence type="ECO:0000256" key="1">
    <source>
        <dbReference type="SAM" id="Phobius"/>
    </source>
</evidence>
<dbReference type="Proteomes" id="UP000515512">
    <property type="component" value="Chromosome"/>
</dbReference>
<dbReference type="EMBL" id="CP059399">
    <property type="protein sequence ID" value="QLY33488.1"/>
    <property type="molecule type" value="Genomic_DNA"/>
</dbReference>
<feature type="transmembrane region" description="Helical" evidence="1">
    <location>
        <begin position="42"/>
        <end position="67"/>
    </location>
</feature>
<keyword evidence="1" id="KW-0812">Transmembrane</keyword>
<dbReference type="AlphaFoldDB" id="A0A7D6ZEA4"/>
<keyword evidence="1" id="KW-1133">Transmembrane helix</keyword>
<feature type="transmembrane region" description="Helical" evidence="1">
    <location>
        <begin position="120"/>
        <end position="141"/>
    </location>
</feature>
<keyword evidence="1" id="KW-0472">Membrane</keyword>
<evidence type="ECO:0000313" key="3">
    <source>
        <dbReference type="Proteomes" id="UP000515512"/>
    </source>
</evidence>
<reference evidence="2 3" key="1">
    <citation type="submission" date="2020-07" db="EMBL/GenBank/DDBJ databases">
        <authorList>
            <person name="Zhuang K."/>
            <person name="Ran Y."/>
        </authorList>
    </citation>
    <scope>NUCLEOTIDE SEQUENCE [LARGE SCALE GENOMIC DNA]</scope>
    <source>
        <strain evidence="2 3">WCH-YHL-001</strain>
    </source>
</reference>
<accession>A0A7D6ZEA4</accession>
<sequence length="199" mass="21165">MTYEQPQSFPDPNMYQPFPGAAQPYPGAAVTGPRTPPPTVTYAFYLMLAGAVLGVLGIVVGFTQLPAAREKAAEASGGVLASGDIDTIVMVSFGFGIVLGVLSVGLWVWMAFMNRAGRNWARVTGTVFFGLYSASMLFLLMPGAEGTAVSLAVSVVTWLVGLAAVILLWNKQSRAYFQPAPVYPTYPGYPPYSGPYPPQ</sequence>
<feature type="transmembrane region" description="Helical" evidence="1">
    <location>
        <begin position="87"/>
        <end position="108"/>
    </location>
</feature>
<proteinExistence type="predicted"/>
<gene>
    <name evidence="2" type="ORF">H0264_15770</name>
</gene>
<organism evidence="2 3">
    <name type="scientific">Nocardia huaxiensis</name>
    <dbReference type="NCBI Taxonomy" id="2755382"/>
    <lineage>
        <taxon>Bacteria</taxon>
        <taxon>Bacillati</taxon>
        <taxon>Actinomycetota</taxon>
        <taxon>Actinomycetes</taxon>
        <taxon>Mycobacteriales</taxon>
        <taxon>Nocardiaceae</taxon>
        <taxon>Nocardia</taxon>
    </lineage>
</organism>
<dbReference type="KEGG" id="nhu:H0264_15770"/>
<feature type="transmembrane region" description="Helical" evidence="1">
    <location>
        <begin position="147"/>
        <end position="169"/>
    </location>
</feature>
<evidence type="ECO:0000313" key="2">
    <source>
        <dbReference type="EMBL" id="QLY33488.1"/>
    </source>
</evidence>
<keyword evidence="3" id="KW-1185">Reference proteome</keyword>
<dbReference type="RefSeq" id="WP_181584652.1">
    <property type="nucleotide sequence ID" value="NZ_CP059399.1"/>
</dbReference>
<name>A0A7D6ZEA4_9NOCA</name>
<protein>
    <submittedName>
        <fullName evidence="2">Uncharacterized protein</fullName>
    </submittedName>
</protein>